<comment type="caution">
    <text evidence="3">The sequence shown here is derived from an EMBL/GenBank/DDBJ whole genome shotgun (WGS) entry which is preliminary data.</text>
</comment>
<proteinExistence type="predicted"/>
<dbReference type="InterPro" id="IPR006311">
    <property type="entry name" value="TAT_signal"/>
</dbReference>
<dbReference type="Gene3D" id="3.20.20.80">
    <property type="entry name" value="Glycosidases"/>
    <property type="match status" value="1"/>
</dbReference>
<feature type="domain" description="Asl1-like glycosyl hydrolase catalytic" evidence="2">
    <location>
        <begin position="156"/>
        <end position="247"/>
    </location>
</feature>
<keyword evidence="4" id="KW-1185">Reference proteome</keyword>
<dbReference type="EMBL" id="JALHLF010000028">
    <property type="protein sequence ID" value="MCJ2182890.1"/>
    <property type="molecule type" value="Genomic_DNA"/>
</dbReference>
<dbReference type="Proteomes" id="UP001162881">
    <property type="component" value="Unassembled WGS sequence"/>
</dbReference>
<gene>
    <name evidence="3" type="ORF">MTR62_09330</name>
</gene>
<name>A0ABT0BCT1_9SPHN</name>
<dbReference type="Gene3D" id="2.60.40.1500">
    <property type="entry name" value="Glycosyl hydrolase domain, family 39"/>
    <property type="match status" value="1"/>
</dbReference>
<evidence type="ECO:0000259" key="2">
    <source>
        <dbReference type="Pfam" id="PF11790"/>
    </source>
</evidence>
<dbReference type="Pfam" id="PF11790">
    <property type="entry name" value="Glyco_hydro_cc"/>
    <property type="match status" value="1"/>
</dbReference>
<dbReference type="SUPFAM" id="SSF51445">
    <property type="entry name" value="(Trans)glycosidases"/>
    <property type="match status" value="1"/>
</dbReference>
<feature type="chain" id="PRO_5045719933" evidence="1">
    <location>
        <begin position="28"/>
        <end position="501"/>
    </location>
</feature>
<organism evidence="3 4">
    <name type="scientific">Novosphingobium organovorum</name>
    <dbReference type="NCBI Taxonomy" id="2930092"/>
    <lineage>
        <taxon>Bacteria</taxon>
        <taxon>Pseudomonadati</taxon>
        <taxon>Pseudomonadota</taxon>
        <taxon>Alphaproteobacteria</taxon>
        <taxon>Sphingomonadales</taxon>
        <taxon>Sphingomonadaceae</taxon>
        <taxon>Novosphingobium</taxon>
    </lineage>
</organism>
<protein>
    <submittedName>
        <fullName evidence="3">Glycoside hydrolase family protein</fullName>
    </submittedName>
</protein>
<dbReference type="InterPro" id="IPR024655">
    <property type="entry name" value="Asl1_glyco_hydro_catalytic"/>
</dbReference>
<evidence type="ECO:0000256" key="1">
    <source>
        <dbReference type="SAM" id="SignalP"/>
    </source>
</evidence>
<evidence type="ECO:0000313" key="3">
    <source>
        <dbReference type="EMBL" id="MCJ2182890.1"/>
    </source>
</evidence>
<dbReference type="RefSeq" id="WP_244019625.1">
    <property type="nucleotide sequence ID" value="NZ_JALHLF010000028.1"/>
</dbReference>
<evidence type="ECO:0000313" key="4">
    <source>
        <dbReference type="Proteomes" id="UP001162881"/>
    </source>
</evidence>
<reference evidence="3" key="1">
    <citation type="submission" date="2022-03" db="EMBL/GenBank/DDBJ databases">
        <title>Identification of a novel bacterium isolated from mangrove sediments.</title>
        <authorList>
            <person name="Pan X."/>
        </authorList>
    </citation>
    <scope>NUCLEOTIDE SEQUENCE</scope>
    <source>
        <strain evidence="3">B1949</strain>
    </source>
</reference>
<accession>A0ABT0BCT1</accession>
<keyword evidence="3" id="KW-0378">Hydrolase</keyword>
<dbReference type="GO" id="GO:0016787">
    <property type="term" value="F:hydrolase activity"/>
    <property type="evidence" value="ECO:0007669"/>
    <property type="project" value="UniProtKB-KW"/>
</dbReference>
<feature type="signal peptide" evidence="1">
    <location>
        <begin position="1"/>
        <end position="27"/>
    </location>
</feature>
<sequence length="501" mass="56015">MTRRTLMIAASAAAMLAAMPGCTTALAEATPATGATGAQVAIDFSAPGQVLRRTERFNNLTDYDLYVRERPEDMRFYNEQGLHGSIYRVWLANSLYDPHSQTYDIAALRPYLKDASTVSDAVMLNVMPSNLITQGLTPAQIKPILKTLILALKREFPQLDYIEAFNEPDHSLSKELKPEDLYAYYVPFYEAVNEVNAQLKPTHPVRLGGPALFMFNMPWIDAFLDGYKADPNPAKKLDFLSYHAYGYFDLKPGTTQLMKPPVFFKDDPSEVARHRPQIEAALRERGLNAHLPSYITEMGLYPGPSFDDFKDPHADYIRQAAGAASLLYWMLESPDNVPFNWVMRHQTEERKDQLITRAGKDKAIPTRTFSPYGNAMVMFSKLKALRVPAQFTAPPSGKGLYTLATKDKTGLAVLAWNYQHTGTQTVSATIDFNALPKSLRGKPARVKIYRIDATTSNYWSDPEHANLQETSDTAVRLTTRYAQSVSLTPNALELIVVEPAG</sequence>
<keyword evidence="1" id="KW-0732">Signal</keyword>
<dbReference type="PROSITE" id="PS51318">
    <property type="entry name" value="TAT"/>
    <property type="match status" value="1"/>
</dbReference>
<dbReference type="InterPro" id="IPR017853">
    <property type="entry name" value="GH"/>
</dbReference>